<keyword evidence="2" id="KW-0677">Repeat</keyword>
<dbReference type="SMART" id="SM00155">
    <property type="entry name" value="PLDc"/>
    <property type="match status" value="2"/>
</dbReference>
<dbReference type="CDD" id="cd09140">
    <property type="entry name" value="PLDc_vPLD1_2_like_bac_1"/>
    <property type="match status" value="1"/>
</dbReference>
<feature type="domain" description="PLD phosphodiesterase" evidence="5">
    <location>
        <begin position="192"/>
        <end position="219"/>
    </location>
</feature>
<proteinExistence type="predicted"/>
<dbReference type="PANTHER" id="PTHR18896">
    <property type="entry name" value="PHOSPHOLIPASE D"/>
    <property type="match status" value="1"/>
</dbReference>
<accession>A0A0F9UBV9</accession>
<dbReference type="InterPro" id="IPR001736">
    <property type="entry name" value="PLipase_D/transphosphatidylase"/>
</dbReference>
<dbReference type="CDD" id="cd09143">
    <property type="entry name" value="PLDc_vPLD1_2_like_bac_2"/>
    <property type="match status" value="1"/>
</dbReference>
<dbReference type="InterPro" id="IPR015679">
    <property type="entry name" value="PLipase_D_fam"/>
</dbReference>
<evidence type="ECO:0000259" key="5">
    <source>
        <dbReference type="PROSITE" id="PS50035"/>
    </source>
</evidence>
<keyword evidence="4" id="KW-0443">Lipid metabolism</keyword>
<name>A0A0F9UBV9_9ZZZZ</name>
<protein>
    <recommendedName>
        <fullName evidence="5">PLD phosphodiesterase domain-containing protein</fullName>
    </recommendedName>
</protein>
<sequence length="536" mass="59075">MIDPSERTNVMTDYRSFTVITENGASGMAEGAVAVMSEADNGTAQELMQNLDDTGQSIASGQTSEPVTRILKAGRNCRDVTLTHRAALLVDGSEYFPRLAESLRMARRSIFIVGWDFDGHIHLRRDEDGNGHDALGPLLRELVEANPELEVRILVWSVALAHAPGSSMDLIFGADWQDHPRITVRLDSDHPLYAAHHQKIVSIDDSLAFAGGIDLTVERWDSPGHAPEDPARRADGDAYRPVHDMQMLLDSDAAAQVADIARLRWCRATKEDLAPLGDRVDLWPKDVVPDFENVPLGVACTLPGWNGHTPVHEVAALIADALSAARHTIYIETQYLAAPMVAGILAKALARADGPEIVIVTTQTLNGFIEQIAMGLNRDRLIRRLRKADRFKRLRVFYPLSDGSRDDAEILIHAKLIVIDDSFLRVGSSNLNNRSLGLDTECDIGVEANNTPSRRAIERLRNQLVGEHLAVDPSRVAEAIAAEGSLVRAIDRLNDAGRLRPFAAMSDRGPSRRIPFTSLLDPTRPFNLSSWLPRKR</sequence>
<reference evidence="6" key="1">
    <citation type="journal article" date="2015" name="Nature">
        <title>Complex archaea that bridge the gap between prokaryotes and eukaryotes.</title>
        <authorList>
            <person name="Spang A."/>
            <person name="Saw J.H."/>
            <person name="Jorgensen S.L."/>
            <person name="Zaremba-Niedzwiedzka K."/>
            <person name="Martijn J."/>
            <person name="Lind A.E."/>
            <person name="van Eijk R."/>
            <person name="Schleper C."/>
            <person name="Guy L."/>
            <person name="Ettema T.J."/>
        </authorList>
    </citation>
    <scope>NUCLEOTIDE SEQUENCE</scope>
</reference>
<evidence type="ECO:0000313" key="6">
    <source>
        <dbReference type="EMBL" id="KKN89144.1"/>
    </source>
</evidence>
<organism evidence="6">
    <name type="scientific">marine sediment metagenome</name>
    <dbReference type="NCBI Taxonomy" id="412755"/>
    <lineage>
        <taxon>unclassified sequences</taxon>
        <taxon>metagenomes</taxon>
        <taxon>ecological metagenomes</taxon>
    </lineage>
</organism>
<dbReference type="GO" id="GO:0009395">
    <property type="term" value="P:phospholipid catabolic process"/>
    <property type="evidence" value="ECO:0007669"/>
    <property type="project" value="TreeGrafter"/>
</dbReference>
<dbReference type="Gene3D" id="3.30.870.10">
    <property type="entry name" value="Endonuclease Chain A"/>
    <property type="match status" value="2"/>
</dbReference>
<dbReference type="AlphaFoldDB" id="A0A0F9UBV9"/>
<dbReference type="Pfam" id="PF13091">
    <property type="entry name" value="PLDc_2"/>
    <property type="match status" value="1"/>
</dbReference>
<dbReference type="SUPFAM" id="SSF56024">
    <property type="entry name" value="Phospholipase D/nuclease"/>
    <property type="match status" value="2"/>
</dbReference>
<comment type="catalytic activity">
    <reaction evidence="1">
        <text>a 1,2-diacyl-sn-glycero-3-phosphocholine + H2O = a 1,2-diacyl-sn-glycero-3-phosphate + choline + H(+)</text>
        <dbReference type="Rhea" id="RHEA:14445"/>
        <dbReference type="ChEBI" id="CHEBI:15354"/>
        <dbReference type="ChEBI" id="CHEBI:15377"/>
        <dbReference type="ChEBI" id="CHEBI:15378"/>
        <dbReference type="ChEBI" id="CHEBI:57643"/>
        <dbReference type="ChEBI" id="CHEBI:58608"/>
        <dbReference type="EC" id="3.1.4.4"/>
    </reaction>
</comment>
<dbReference type="InterPro" id="IPR025202">
    <property type="entry name" value="PLD-like_dom"/>
</dbReference>
<evidence type="ECO:0000256" key="3">
    <source>
        <dbReference type="ARBA" id="ARBA00022801"/>
    </source>
</evidence>
<comment type="caution">
    <text evidence="6">The sequence shown here is derived from an EMBL/GenBank/DDBJ whole genome shotgun (WGS) entry which is preliminary data.</text>
</comment>
<dbReference type="PROSITE" id="PS50035">
    <property type="entry name" value="PLD"/>
    <property type="match status" value="2"/>
</dbReference>
<dbReference type="EMBL" id="LAZR01000122">
    <property type="protein sequence ID" value="KKN89144.1"/>
    <property type="molecule type" value="Genomic_DNA"/>
</dbReference>
<feature type="domain" description="PLD phosphodiesterase" evidence="5">
    <location>
        <begin position="408"/>
        <end position="435"/>
    </location>
</feature>
<evidence type="ECO:0000256" key="1">
    <source>
        <dbReference type="ARBA" id="ARBA00000798"/>
    </source>
</evidence>
<keyword evidence="3" id="KW-0378">Hydrolase</keyword>
<evidence type="ECO:0000256" key="4">
    <source>
        <dbReference type="ARBA" id="ARBA00023098"/>
    </source>
</evidence>
<dbReference type="PANTHER" id="PTHR18896:SF76">
    <property type="entry name" value="PHOSPHOLIPASE"/>
    <property type="match status" value="1"/>
</dbReference>
<dbReference type="GO" id="GO:0004630">
    <property type="term" value="F:phospholipase D activity"/>
    <property type="evidence" value="ECO:0007669"/>
    <property type="project" value="UniProtKB-EC"/>
</dbReference>
<evidence type="ECO:0000256" key="2">
    <source>
        <dbReference type="ARBA" id="ARBA00022737"/>
    </source>
</evidence>
<gene>
    <name evidence="6" type="ORF">LCGC14_0241420</name>
</gene>